<dbReference type="InterPro" id="IPR002885">
    <property type="entry name" value="PPR_rpt"/>
</dbReference>
<dbReference type="Proteomes" id="UP001196530">
    <property type="component" value="Unassembled WGS sequence"/>
</dbReference>
<dbReference type="AlphaFoldDB" id="A0AAN6DKA6"/>
<dbReference type="Pfam" id="PF13812">
    <property type="entry name" value="PPR_3"/>
    <property type="match status" value="1"/>
</dbReference>
<dbReference type="GO" id="GO:0005739">
    <property type="term" value="C:mitochondrion"/>
    <property type="evidence" value="ECO:0007669"/>
    <property type="project" value="UniProtKB-SubCell"/>
</dbReference>
<proteinExistence type="predicted"/>
<accession>A0AAN6DKA6</accession>
<evidence type="ECO:0000313" key="3">
    <source>
        <dbReference type="EMBL" id="KAG7821048.1"/>
    </source>
</evidence>
<protein>
    <recommendedName>
        <fullName evidence="2">Mitochondrial 15S rRNA processing factor CCM1</fullName>
    </recommendedName>
</protein>
<gene>
    <name evidence="3" type="ORF">KL928_001132</name>
</gene>
<comment type="caution">
    <text evidence="3">The sequence shown here is derived from an EMBL/GenBank/DDBJ whole genome shotgun (WGS) entry which is preliminary data.</text>
</comment>
<dbReference type="Gene3D" id="1.25.40.10">
    <property type="entry name" value="Tetratricopeptide repeat domain"/>
    <property type="match status" value="1"/>
</dbReference>
<evidence type="ECO:0000256" key="2">
    <source>
        <dbReference type="ARBA" id="ARBA00044527"/>
    </source>
</evidence>
<dbReference type="EMBL" id="JAHLUX010000002">
    <property type="protein sequence ID" value="KAG7821048.1"/>
    <property type="molecule type" value="Genomic_DNA"/>
</dbReference>
<dbReference type="InterPro" id="IPR011990">
    <property type="entry name" value="TPR-like_helical_dom_sf"/>
</dbReference>
<organism evidence="3 4">
    <name type="scientific">Pichia angusta</name>
    <name type="common">Yeast</name>
    <name type="synonym">Hansenula polymorpha</name>
    <dbReference type="NCBI Taxonomy" id="870730"/>
    <lineage>
        <taxon>Eukaryota</taxon>
        <taxon>Fungi</taxon>
        <taxon>Dikarya</taxon>
        <taxon>Ascomycota</taxon>
        <taxon>Saccharomycotina</taxon>
        <taxon>Pichiomycetes</taxon>
        <taxon>Pichiales</taxon>
        <taxon>Pichiaceae</taxon>
        <taxon>Ogataea</taxon>
    </lineage>
</organism>
<reference evidence="3" key="1">
    <citation type="journal article" date="2021" name="G3 (Bethesda)">
        <title>Genomic diversity, chromosomal rearrangements, and interspecies hybridization in the ogataea polymorpha species complex.</title>
        <authorList>
            <person name="Hanson S.J."/>
            <person name="Cinneide E.O."/>
            <person name="Salzberg L.I."/>
            <person name="Wolfe K.H."/>
            <person name="McGowan J."/>
            <person name="Fitzpatrick D.A."/>
            <person name="Matlin K."/>
        </authorList>
    </citation>
    <scope>NUCLEOTIDE SEQUENCE</scope>
    <source>
        <strain evidence="3">61-244</strain>
    </source>
</reference>
<dbReference type="GeneID" id="66125183"/>
<name>A0AAN6DKA6_PICAN</name>
<evidence type="ECO:0000313" key="4">
    <source>
        <dbReference type="Proteomes" id="UP001196530"/>
    </source>
</evidence>
<dbReference type="RefSeq" id="XP_043061591.1">
    <property type="nucleotide sequence ID" value="XM_043201464.1"/>
</dbReference>
<comment type="subcellular location">
    <subcellularLocation>
        <location evidence="1">Mitochondrion</location>
    </subcellularLocation>
</comment>
<evidence type="ECO:0000256" key="1">
    <source>
        <dbReference type="ARBA" id="ARBA00004173"/>
    </source>
</evidence>
<sequence>MVHPALEIQFLNTENTSRTSLDETKIIETLNLLTPSELVQDSQYYDFRKPRPIKHYPPPPPKTLEEYSINKYARDLAVANYQYSFQAENYVDQTLQDLISTGVLDLETYNCILEYYVRKSNHHRVSMVKKRMDEDYVEPDILTYNLLLQLYMKLDKTTTDSVMSLLEKIKKEEMELSRSSLYFVYSNLKQMDHILLENMLVMKVPLEHINTVIVKNMSRSGVPPKLILQFLEEQNIHCGIPIHNAMIEAYLQLEPASVFEYINHVSQNHGFKGNTKTAKLFVSHYCLKGEPYFGLSYGKYLAEKFRLTNSEEIYVTMLSHHLNVDLSPEQWTLLARYYYHKARRLVPIKLKNQIIAKSPTHDSDTDFDKEFSKDELQVFRRIDSVFRWRGAPITNISENTPDYQRLVEEYFTKTN</sequence>